<gene>
    <name evidence="2" type="ORF">vB_BceM_AP3_0017</name>
</gene>
<evidence type="ECO:0000313" key="3">
    <source>
        <dbReference type="Proteomes" id="UP000225314"/>
    </source>
</evidence>
<keyword evidence="3" id="KW-1185">Reference proteome</keyword>
<sequence>MWIAKRIAPALFLLALCACTTAPPPTCRRAIPEALMRPPRALHSLPSPQPSPATTPPVMKTPSN</sequence>
<evidence type="ECO:0000256" key="1">
    <source>
        <dbReference type="SAM" id="MobiDB-lite"/>
    </source>
</evidence>
<accession>A0A1U7AE31</accession>
<dbReference type="EMBL" id="KP966108">
    <property type="protein sequence ID" value="AOT28179.1"/>
    <property type="molecule type" value="Genomic_DNA"/>
</dbReference>
<proteinExistence type="predicted"/>
<organism evidence="2 3">
    <name type="scientific">Burkholderia phage AP3</name>
    <dbReference type="NCBI Taxonomy" id="1636201"/>
    <lineage>
        <taxon>Viruses</taxon>
        <taxon>Duplodnaviria</taxon>
        <taxon>Heunggongvirae</taxon>
        <taxon>Uroviricota</taxon>
        <taxon>Caudoviricetes</taxon>
        <taxon>Peduoviridae</taxon>
        <taxon>Aptresvirus</taxon>
        <taxon>Aptresvirus AP3</taxon>
    </lineage>
</organism>
<name>A0A1U7AE31_9CAUD</name>
<dbReference type="Proteomes" id="UP000225314">
    <property type="component" value="Segment"/>
</dbReference>
<dbReference type="PROSITE" id="PS51257">
    <property type="entry name" value="PROKAR_LIPOPROTEIN"/>
    <property type="match status" value="1"/>
</dbReference>
<feature type="region of interest" description="Disordered" evidence="1">
    <location>
        <begin position="39"/>
        <end position="64"/>
    </location>
</feature>
<evidence type="ECO:0000313" key="2">
    <source>
        <dbReference type="EMBL" id="AOT28179.1"/>
    </source>
</evidence>
<protein>
    <submittedName>
        <fullName evidence="2">O-spanin</fullName>
    </submittedName>
</protein>
<reference evidence="2 3" key="1">
    <citation type="journal article" date="2017" name="Appl. Microbiol. Biotechnol.">
        <title>The temperate Burkholderia phage AP3 of the Peduovirinae shows efficient antimicrobial activity against B. cenocepacia of the IIIA lineage.</title>
        <authorList>
            <person name="Roszniowski B."/>
            <person name="Latka A."/>
            <person name="Maciejewska B."/>
            <person name="Vandenheuvel D."/>
            <person name="Olszak T."/>
            <person name="Briers Y."/>
            <person name="Holt G.S."/>
            <person name="Valvano M.A."/>
            <person name="Lavigne R."/>
            <person name="Smith D.L."/>
            <person name="Drulis-Kawa Z."/>
        </authorList>
    </citation>
    <scope>NUCLEOTIDE SEQUENCE [LARGE SCALE GENOMIC DNA]</scope>
</reference>